<reference evidence="4" key="1">
    <citation type="submission" date="2019-07" db="EMBL/GenBank/DDBJ databases">
        <title>Hyphodiscus hymeniophilus genome sequencing and assembly.</title>
        <authorList>
            <person name="Kramer G."/>
            <person name="Nodwell J."/>
        </authorList>
    </citation>
    <scope>NUCLEOTIDE SEQUENCE</scope>
    <source>
        <strain evidence="4">ATCC 34498</strain>
    </source>
</reference>
<feature type="domain" description="Beta-lactamase-related" evidence="3">
    <location>
        <begin position="8"/>
        <end position="382"/>
    </location>
</feature>
<proteinExistence type="inferred from homology"/>
<dbReference type="OrthoDB" id="428260at2759"/>
<dbReference type="AlphaFoldDB" id="A0A9P6SMP8"/>
<evidence type="ECO:0000259" key="3">
    <source>
        <dbReference type="Pfam" id="PF00144"/>
    </source>
</evidence>
<dbReference type="Proteomes" id="UP000785200">
    <property type="component" value="Unassembled WGS sequence"/>
</dbReference>
<dbReference type="SUPFAM" id="SSF56601">
    <property type="entry name" value="beta-lactamase/transpeptidase-like"/>
    <property type="match status" value="1"/>
</dbReference>
<dbReference type="InterPro" id="IPR050789">
    <property type="entry name" value="Diverse_Enzym_Activities"/>
</dbReference>
<evidence type="ECO:0000256" key="2">
    <source>
        <dbReference type="ARBA" id="ARBA00022801"/>
    </source>
</evidence>
<dbReference type="EMBL" id="VNKQ01000020">
    <property type="protein sequence ID" value="KAG0645149.1"/>
    <property type="molecule type" value="Genomic_DNA"/>
</dbReference>
<keyword evidence="5" id="KW-1185">Reference proteome</keyword>
<keyword evidence="2 4" id="KW-0378">Hydrolase</keyword>
<dbReference type="Pfam" id="PF00144">
    <property type="entry name" value="Beta-lactamase"/>
    <property type="match status" value="1"/>
</dbReference>
<sequence length="402" mass="44887">MATLEEQFQQACDARDLPGVVLLASDIKGNFTYEKAFGLKNPIDKIGVDATFIMASCTKLMTSISALQCVERGQIGLDDDLSTVLSEFKDIQILTGFKEGTVDPIHKKAVNKITLRQLLTHSSGLGYDTMNPLLIKWRESRGKEAGQKGDPILKRITIPLLFEPGTSWEYGYGIDWAGVLVMRLNKMSLEAYMQKYLWDPLSIRNITFHQELKLEVRKNLVKMSTRGKQGMRGLATPTEEKVEWTDELLYEDPWVDEFGGAGGIGSGVEYMKILHSICADDGKLLMSETIDEMFTPQLGDDARRALAVGSVFLDENGMFSSHEPGTERDYGLGGALILSDKRTGLRAGTLSWSGLPNLLWTIDRESGICLMYASNLVPFGDQKSHEMQQLFEREMYARSSKL</sequence>
<dbReference type="PANTHER" id="PTHR43283:SF17">
    <property type="entry name" value="(LOVD), PUTATIVE (AFU_ORTHOLOGUE AFUA_5G00920)-RELATED"/>
    <property type="match status" value="1"/>
</dbReference>
<comment type="similarity">
    <text evidence="1">Belongs to the class-A beta-lactamase family.</text>
</comment>
<evidence type="ECO:0000256" key="1">
    <source>
        <dbReference type="ARBA" id="ARBA00009009"/>
    </source>
</evidence>
<dbReference type="Gene3D" id="3.40.710.10">
    <property type="entry name" value="DD-peptidase/beta-lactamase superfamily"/>
    <property type="match status" value="1"/>
</dbReference>
<name>A0A9P6SMP8_9HELO</name>
<protein>
    <submittedName>
        <fullName evidence="4">Lovastatin hydrolase</fullName>
    </submittedName>
</protein>
<organism evidence="4 5">
    <name type="scientific">Hyphodiscus hymeniophilus</name>
    <dbReference type="NCBI Taxonomy" id="353542"/>
    <lineage>
        <taxon>Eukaryota</taxon>
        <taxon>Fungi</taxon>
        <taxon>Dikarya</taxon>
        <taxon>Ascomycota</taxon>
        <taxon>Pezizomycotina</taxon>
        <taxon>Leotiomycetes</taxon>
        <taxon>Helotiales</taxon>
        <taxon>Hyphodiscaceae</taxon>
        <taxon>Hyphodiscus</taxon>
    </lineage>
</organism>
<evidence type="ECO:0000313" key="4">
    <source>
        <dbReference type="EMBL" id="KAG0645149.1"/>
    </source>
</evidence>
<accession>A0A9P6SMP8</accession>
<comment type="caution">
    <text evidence="4">The sequence shown here is derived from an EMBL/GenBank/DDBJ whole genome shotgun (WGS) entry which is preliminary data.</text>
</comment>
<dbReference type="InterPro" id="IPR012338">
    <property type="entry name" value="Beta-lactam/transpept-like"/>
</dbReference>
<dbReference type="GO" id="GO:0016787">
    <property type="term" value="F:hydrolase activity"/>
    <property type="evidence" value="ECO:0007669"/>
    <property type="project" value="UniProtKB-KW"/>
</dbReference>
<dbReference type="PANTHER" id="PTHR43283">
    <property type="entry name" value="BETA-LACTAMASE-RELATED"/>
    <property type="match status" value="1"/>
</dbReference>
<evidence type="ECO:0000313" key="5">
    <source>
        <dbReference type="Proteomes" id="UP000785200"/>
    </source>
</evidence>
<dbReference type="InterPro" id="IPR001466">
    <property type="entry name" value="Beta-lactam-related"/>
</dbReference>
<gene>
    <name evidence="4" type="ORF">D0Z07_9303</name>
</gene>